<comment type="caution">
    <text evidence="5">The sequence shown here is derived from an EMBL/GenBank/DDBJ whole genome shotgun (WGS) entry which is preliminary data.</text>
</comment>
<evidence type="ECO:0000313" key="6">
    <source>
        <dbReference type="Proteomes" id="UP000245956"/>
    </source>
</evidence>
<dbReference type="Proteomes" id="UP001287286">
    <property type="component" value="Unassembled WGS sequence"/>
</dbReference>
<dbReference type="InterPro" id="IPR050745">
    <property type="entry name" value="Multifunctional_regulatory"/>
</dbReference>
<protein>
    <submittedName>
        <fullName evidence="5">Uncharacterized protein</fullName>
    </submittedName>
</protein>
<evidence type="ECO:0000313" key="7">
    <source>
        <dbReference type="Proteomes" id="UP001287286"/>
    </source>
</evidence>
<proteinExistence type="predicted"/>
<reference evidence="5 6" key="2">
    <citation type="journal article" date="2016" name="Front. Microbiol.">
        <title>Genome and transcriptome sequences reveal the specific parasitism of the nematophagous Purpureocillium lilacinum 36-1.</title>
        <authorList>
            <person name="Xie J."/>
            <person name="Li S."/>
            <person name="Mo C."/>
            <person name="Xiao X."/>
            <person name="Peng D."/>
            <person name="Wang G."/>
            <person name="Xiao Y."/>
        </authorList>
    </citation>
    <scope>NUCLEOTIDE SEQUENCE [LARGE SCALE GENOMIC DNA]</scope>
    <source>
        <strain evidence="5 6">36-1</strain>
    </source>
</reference>
<sequence length="270" mass="29466">MDEEPDRFPLHTAARLGQVSRAEALLKAWHPRPWHENDPKLAKKQDDDGRYAVHWAASSNSFQIMLMLAELPGFDPDVQRRQDEKTEAEALTGTCWTAGQDGSGWTALMIAASVADSEPILTLLLQRGADVNEKNGSGQTALHFVASKKNMDVARLLLAAKPPASTRVRDRRGQYPIHRAAAVGSVPMTTLLLRNRSPLNPTDGEGFTPLHHAVAEGHGDVAVALLKEGADFTIRNSADELALDLAPDKEVRLYIMRGAEREGIDLSSPS</sequence>
<dbReference type="InterPro" id="IPR036770">
    <property type="entry name" value="Ankyrin_rpt-contain_sf"/>
</dbReference>
<keyword evidence="2 3" id="KW-0040">ANK repeat</keyword>
<dbReference type="PRINTS" id="PR01415">
    <property type="entry name" value="ANKYRIN"/>
</dbReference>
<keyword evidence="1" id="KW-0677">Repeat</keyword>
<dbReference type="Gene3D" id="1.25.40.20">
    <property type="entry name" value="Ankyrin repeat-containing domain"/>
    <property type="match status" value="2"/>
</dbReference>
<evidence type="ECO:0000256" key="3">
    <source>
        <dbReference type="PROSITE-ProRule" id="PRU00023"/>
    </source>
</evidence>
<name>A0A2U3DZD5_PURLI</name>
<dbReference type="PROSITE" id="PS50088">
    <property type="entry name" value="ANK_REPEAT"/>
    <property type="match status" value="4"/>
</dbReference>
<reference evidence="5" key="1">
    <citation type="submission" date="2015-05" db="EMBL/GenBank/DDBJ databases">
        <authorList>
            <person name="Wang D.B."/>
            <person name="Wang M."/>
        </authorList>
    </citation>
    <scope>NUCLEOTIDE SEQUENCE</scope>
    <source>
        <strain evidence="5">36-1</strain>
    </source>
</reference>
<dbReference type="InterPro" id="IPR002110">
    <property type="entry name" value="Ankyrin_rpt"/>
</dbReference>
<evidence type="ECO:0000313" key="5">
    <source>
        <dbReference type="EMBL" id="PWI67603.1"/>
    </source>
</evidence>
<dbReference type="Pfam" id="PF12796">
    <property type="entry name" value="Ank_2"/>
    <property type="match status" value="2"/>
</dbReference>
<organism evidence="5 6">
    <name type="scientific">Purpureocillium lilacinum</name>
    <name type="common">Paecilomyces lilacinus</name>
    <dbReference type="NCBI Taxonomy" id="33203"/>
    <lineage>
        <taxon>Eukaryota</taxon>
        <taxon>Fungi</taxon>
        <taxon>Dikarya</taxon>
        <taxon>Ascomycota</taxon>
        <taxon>Pezizomycotina</taxon>
        <taxon>Sordariomycetes</taxon>
        <taxon>Hypocreomycetidae</taxon>
        <taxon>Hypocreales</taxon>
        <taxon>Ophiocordycipitaceae</taxon>
        <taxon>Purpureocillium</taxon>
    </lineage>
</organism>
<accession>A0A2U3DZD5</accession>
<feature type="repeat" description="ANK" evidence="3">
    <location>
        <begin position="172"/>
        <end position="204"/>
    </location>
</feature>
<dbReference type="SMART" id="SM00248">
    <property type="entry name" value="ANK"/>
    <property type="match status" value="5"/>
</dbReference>
<evidence type="ECO:0000256" key="1">
    <source>
        <dbReference type="ARBA" id="ARBA00022737"/>
    </source>
</evidence>
<feature type="repeat" description="ANK" evidence="3">
    <location>
        <begin position="137"/>
        <end position="158"/>
    </location>
</feature>
<reference evidence="4 7" key="4">
    <citation type="journal article" date="2024" name="Microbiol. Resour. Announc.">
        <title>Genome annotations for the ascomycete fungi Trichoderma harzianum, Trichoderma aggressivum, and Purpureocillium lilacinum.</title>
        <authorList>
            <person name="Beijen E.P.W."/>
            <person name="Ohm R.A."/>
        </authorList>
    </citation>
    <scope>NUCLEOTIDE SEQUENCE [LARGE SCALE GENOMIC DNA]</scope>
    <source>
        <strain evidence="4 7">CBS 150709</strain>
    </source>
</reference>
<dbReference type="AlphaFoldDB" id="A0A2U3DZD5"/>
<feature type="repeat" description="ANK" evidence="3">
    <location>
        <begin position="205"/>
        <end position="237"/>
    </location>
</feature>
<dbReference type="Proteomes" id="UP000245956">
    <property type="component" value="Unassembled WGS sequence"/>
</dbReference>
<evidence type="ECO:0000256" key="2">
    <source>
        <dbReference type="ARBA" id="ARBA00023043"/>
    </source>
</evidence>
<dbReference type="PROSITE" id="PS50297">
    <property type="entry name" value="ANK_REP_REGION"/>
    <property type="match status" value="3"/>
</dbReference>
<feature type="repeat" description="ANK" evidence="3">
    <location>
        <begin position="103"/>
        <end position="136"/>
    </location>
</feature>
<gene>
    <name evidence="5" type="ORF">PCL_02957</name>
    <name evidence="4" type="ORF">Purlil1_6977</name>
</gene>
<evidence type="ECO:0000313" key="4">
    <source>
        <dbReference type="EMBL" id="KAK4088766.1"/>
    </source>
</evidence>
<dbReference type="PANTHER" id="PTHR24189">
    <property type="entry name" value="MYOTROPHIN"/>
    <property type="match status" value="1"/>
</dbReference>
<reference evidence="4" key="3">
    <citation type="submission" date="2023-11" db="EMBL/GenBank/DDBJ databases">
        <authorList>
            <person name="Beijen E."/>
            <person name="Ohm R.A."/>
        </authorList>
    </citation>
    <scope>NUCLEOTIDE SEQUENCE</scope>
    <source>
        <strain evidence="4">CBS 150709</strain>
    </source>
</reference>
<dbReference type="PANTHER" id="PTHR24189:SF50">
    <property type="entry name" value="ANKYRIN REPEAT AND SOCS BOX PROTEIN 2"/>
    <property type="match status" value="1"/>
</dbReference>
<dbReference type="SUPFAM" id="SSF48403">
    <property type="entry name" value="Ankyrin repeat"/>
    <property type="match status" value="1"/>
</dbReference>
<keyword evidence="7" id="KW-1185">Reference proteome</keyword>
<dbReference type="EMBL" id="LCWV01000018">
    <property type="protein sequence ID" value="PWI67603.1"/>
    <property type="molecule type" value="Genomic_DNA"/>
</dbReference>
<dbReference type="EMBL" id="JAWRVI010000023">
    <property type="protein sequence ID" value="KAK4088766.1"/>
    <property type="molecule type" value="Genomic_DNA"/>
</dbReference>